<dbReference type="InterPro" id="IPR000641">
    <property type="entry name" value="CbxX/CfxQ"/>
</dbReference>
<dbReference type="Gene3D" id="1.10.8.60">
    <property type="match status" value="1"/>
</dbReference>
<evidence type="ECO:0000259" key="7">
    <source>
        <dbReference type="PROSITE" id="PS50045"/>
    </source>
</evidence>
<dbReference type="InterPro" id="IPR001789">
    <property type="entry name" value="Sig_transdc_resp-reg_receiver"/>
</dbReference>
<reference evidence="9 10" key="1">
    <citation type="submission" date="2022-07" db="EMBL/GenBank/DDBJ databases">
        <authorList>
            <person name="Li W.-J."/>
            <person name="Deng Q.-Q."/>
        </authorList>
    </citation>
    <scope>NUCLEOTIDE SEQUENCE [LARGE SCALE GENOMIC DNA]</scope>
    <source>
        <strain evidence="9 10">SYSU M60028</strain>
    </source>
</reference>
<name>A0ABT1LDI2_9HYPH</name>
<dbReference type="PRINTS" id="PR00819">
    <property type="entry name" value="CBXCFQXSUPER"/>
</dbReference>
<sequence length="453" mass="50234">MTQSSSRKPAILVVDDDATLNQLMSSHLRRAGYEVENASRWSEAQSLLGRLEPDLVLLDAKLPDADGLAMLPSLVETCPVIMLTAFGSIDLAVQAIKRGAVDFLAKPVNPDVLDLAVKRAISASSMRRRYDYYRRQATSALDKTLVGLSPAMARLRKMIGIVGPSDTTVLILGESGVGKELVAAAVHQASARADQNYVAIDCATLQQNLFESELFGHERGAFTGADRRKEGLIEVGEGGTAFLDEIGEMSGSLQAKLLRVLETGHYRRLGGTKDLVSNVRFVAATNRDLRAMCGKGEFREDLYYRLSAFVLHVPPLRERLEDIPLLAEHFLAARDFARHARKRWSPAALEALMDYAWPGNVRELRNIVERAALVSGESDEIRVAHLGDFQRRPPPGRQYAFSFDHPPTLDEITETYLARLLAERSRSRAEIAQTLGISERNLYRLINARRRDG</sequence>
<evidence type="ECO:0000313" key="9">
    <source>
        <dbReference type="EMBL" id="MCP8939571.1"/>
    </source>
</evidence>
<dbReference type="PROSITE" id="PS00688">
    <property type="entry name" value="SIGMA54_INTERACT_3"/>
    <property type="match status" value="1"/>
</dbReference>
<dbReference type="Gene3D" id="3.40.50.2300">
    <property type="match status" value="1"/>
</dbReference>
<dbReference type="SUPFAM" id="SSF52172">
    <property type="entry name" value="CheY-like"/>
    <property type="match status" value="1"/>
</dbReference>
<keyword evidence="3" id="KW-0805">Transcription regulation</keyword>
<evidence type="ECO:0000256" key="1">
    <source>
        <dbReference type="ARBA" id="ARBA00022741"/>
    </source>
</evidence>
<keyword evidence="6" id="KW-0597">Phosphoprotein</keyword>
<evidence type="ECO:0000259" key="8">
    <source>
        <dbReference type="PROSITE" id="PS50110"/>
    </source>
</evidence>
<keyword evidence="1" id="KW-0547">Nucleotide-binding</keyword>
<organism evidence="9 10">
    <name type="scientific">Alsobacter ponti</name>
    <dbReference type="NCBI Taxonomy" id="2962936"/>
    <lineage>
        <taxon>Bacteria</taxon>
        <taxon>Pseudomonadati</taxon>
        <taxon>Pseudomonadota</taxon>
        <taxon>Alphaproteobacteria</taxon>
        <taxon>Hyphomicrobiales</taxon>
        <taxon>Alsobacteraceae</taxon>
        <taxon>Alsobacter</taxon>
    </lineage>
</organism>
<dbReference type="SUPFAM" id="SSF52540">
    <property type="entry name" value="P-loop containing nucleoside triphosphate hydrolases"/>
    <property type="match status" value="1"/>
</dbReference>
<dbReference type="PROSITE" id="PS50045">
    <property type="entry name" value="SIGMA54_INTERACT_4"/>
    <property type="match status" value="1"/>
</dbReference>
<dbReference type="InterPro" id="IPR027417">
    <property type="entry name" value="P-loop_NTPase"/>
</dbReference>
<dbReference type="Pfam" id="PF00158">
    <property type="entry name" value="Sigma54_activat"/>
    <property type="match status" value="1"/>
</dbReference>
<feature type="modified residue" description="4-aspartylphosphate" evidence="6">
    <location>
        <position position="59"/>
    </location>
</feature>
<gene>
    <name evidence="9" type="ORF">NK718_13675</name>
</gene>
<proteinExistence type="predicted"/>
<evidence type="ECO:0000256" key="4">
    <source>
        <dbReference type="ARBA" id="ARBA00023125"/>
    </source>
</evidence>
<comment type="caution">
    <text evidence="9">The sequence shown here is derived from an EMBL/GenBank/DDBJ whole genome shotgun (WGS) entry which is preliminary data.</text>
</comment>
<keyword evidence="2" id="KW-0067">ATP-binding</keyword>
<accession>A0ABT1LDI2</accession>
<keyword evidence="10" id="KW-1185">Reference proteome</keyword>
<dbReference type="CDD" id="cd00009">
    <property type="entry name" value="AAA"/>
    <property type="match status" value="1"/>
</dbReference>
<keyword evidence="4" id="KW-0238">DNA-binding</keyword>
<keyword evidence="5" id="KW-0804">Transcription</keyword>
<dbReference type="Gene3D" id="3.40.50.300">
    <property type="entry name" value="P-loop containing nucleotide triphosphate hydrolases"/>
    <property type="match status" value="1"/>
</dbReference>
<dbReference type="RefSeq" id="WP_254743295.1">
    <property type="nucleotide sequence ID" value="NZ_JANCLU010000012.1"/>
</dbReference>
<evidence type="ECO:0000256" key="6">
    <source>
        <dbReference type="PROSITE-ProRule" id="PRU00169"/>
    </source>
</evidence>
<dbReference type="InterPro" id="IPR003593">
    <property type="entry name" value="AAA+_ATPase"/>
</dbReference>
<evidence type="ECO:0000256" key="3">
    <source>
        <dbReference type="ARBA" id="ARBA00023015"/>
    </source>
</evidence>
<dbReference type="EMBL" id="JANCLU010000012">
    <property type="protein sequence ID" value="MCP8939571.1"/>
    <property type="molecule type" value="Genomic_DNA"/>
</dbReference>
<dbReference type="SMART" id="SM00448">
    <property type="entry name" value="REC"/>
    <property type="match status" value="1"/>
</dbReference>
<evidence type="ECO:0000256" key="2">
    <source>
        <dbReference type="ARBA" id="ARBA00022840"/>
    </source>
</evidence>
<dbReference type="Pfam" id="PF00072">
    <property type="entry name" value="Response_reg"/>
    <property type="match status" value="1"/>
</dbReference>
<dbReference type="PROSITE" id="PS00675">
    <property type="entry name" value="SIGMA54_INTERACT_1"/>
    <property type="match status" value="1"/>
</dbReference>
<dbReference type="PANTHER" id="PTHR32071:SF117">
    <property type="entry name" value="PTS-DEPENDENT DIHYDROXYACETONE KINASE OPERON REGULATORY PROTEIN-RELATED"/>
    <property type="match status" value="1"/>
</dbReference>
<dbReference type="SMART" id="SM00382">
    <property type="entry name" value="AAA"/>
    <property type="match status" value="1"/>
</dbReference>
<dbReference type="InterPro" id="IPR025944">
    <property type="entry name" value="Sigma_54_int_dom_CS"/>
</dbReference>
<evidence type="ECO:0000256" key="5">
    <source>
        <dbReference type="ARBA" id="ARBA00023163"/>
    </source>
</evidence>
<protein>
    <submittedName>
        <fullName evidence="9">Sigma-54 dependent transcriptional regulator</fullName>
    </submittedName>
</protein>
<evidence type="ECO:0000313" key="10">
    <source>
        <dbReference type="Proteomes" id="UP001205890"/>
    </source>
</evidence>
<dbReference type="Proteomes" id="UP001205890">
    <property type="component" value="Unassembled WGS sequence"/>
</dbReference>
<dbReference type="PANTHER" id="PTHR32071">
    <property type="entry name" value="TRANSCRIPTIONAL REGULATORY PROTEIN"/>
    <property type="match status" value="1"/>
</dbReference>
<dbReference type="InterPro" id="IPR025662">
    <property type="entry name" value="Sigma_54_int_dom_ATP-bd_1"/>
</dbReference>
<feature type="domain" description="Sigma-54 factor interaction" evidence="7">
    <location>
        <begin position="145"/>
        <end position="373"/>
    </location>
</feature>
<dbReference type="InterPro" id="IPR011006">
    <property type="entry name" value="CheY-like_superfamily"/>
</dbReference>
<dbReference type="PROSITE" id="PS50110">
    <property type="entry name" value="RESPONSE_REGULATORY"/>
    <property type="match status" value="1"/>
</dbReference>
<dbReference type="InterPro" id="IPR058031">
    <property type="entry name" value="AAA_lid_NorR"/>
</dbReference>
<dbReference type="Pfam" id="PF25601">
    <property type="entry name" value="AAA_lid_14"/>
    <property type="match status" value="1"/>
</dbReference>
<dbReference type="InterPro" id="IPR002078">
    <property type="entry name" value="Sigma_54_int"/>
</dbReference>
<feature type="domain" description="Response regulatory" evidence="8">
    <location>
        <begin position="10"/>
        <end position="121"/>
    </location>
</feature>